<dbReference type="EMBL" id="CP012850">
    <property type="protein sequence ID" value="ALI37157.1"/>
    <property type="molecule type" value="Genomic_DNA"/>
</dbReference>
<reference evidence="4" key="1">
    <citation type="submission" date="2015-10" db="EMBL/GenBank/DDBJ databases">
        <title>Niche specialization of a soil ammonia-oxidizing archaeon, Candidatus Nitrosocosmicus oleophilus.</title>
        <authorList>
            <person name="Jung M.-Y."/>
            <person name="Rhee S.-K."/>
        </authorList>
    </citation>
    <scope>NUCLEOTIDE SEQUENCE [LARGE SCALE GENOMIC DNA]</scope>
    <source>
        <strain evidence="4">MY3</strain>
    </source>
</reference>
<dbReference type="InterPro" id="IPR001789">
    <property type="entry name" value="Sig_transdc_resp-reg_receiver"/>
</dbReference>
<dbReference type="GeneID" id="60422846"/>
<dbReference type="CDD" id="cd00156">
    <property type="entry name" value="REC"/>
    <property type="match status" value="1"/>
</dbReference>
<dbReference type="OrthoDB" id="9652at2157"/>
<dbReference type="PROSITE" id="PS50110">
    <property type="entry name" value="RESPONSE_REGULATORY"/>
    <property type="match status" value="1"/>
</dbReference>
<evidence type="ECO:0000259" key="2">
    <source>
        <dbReference type="PROSITE" id="PS50110"/>
    </source>
</evidence>
<gene>
    <name evidence="3" type="primary">rcsC</name>
    <name evidence="3" type="ORF">NMY3_02970</name>
</gene>
<protein>
    <submittedName>
        <fullName evidence="3">Sensor histidine kinase RcsC</fullName>
        <ecNumber evidence="3">2.7.13.3</ecNumber>
    </submittedName>
</protein>
<keyword evidence="1" id="KW-0597">Phosphoprotein</keyword>
<dbReference type="AlphaFoldDB" id="A0A654M1V3"/>
<name>A0A654M1V3_9ARCH</name>
<dbReference type="KEGG" id="taa:NMY3_02970"/>
<keyword evidence="3" id="KW-0418">Kinase</keyword>
<dbReference type="Gene3D" id="3.40.50.2300">
    <property type="match status" value="1"/>
</dbReference>
<dbReference type="RefSeq" id="WP_196816281.1">
    <property type="nucleotide sequence ID" value="NZ_CP012850.1"/>
</dbReference>
<keyword evidence="3" id="KW-0808">Transferase</keyword>
<dbReference type="GO" id="GO:0004673">
    <property type="term" value="F:protein histidine kinase activity"/>
    <property type="evidence" value="ECO:0007669"/>
    <property type="project" value="UniProtKB-EC"/>
</dbReference>
<accession>A0A654M1V3</accession>
<organism evidence="3 4">
    <name type="scientific">Candidatus Nitrosocosmicus oleophilus</name>
    <dbReference type="NCBI Taxonomy" id="1353260"/>
    <lineage>
        <taxon>Archaea</taxon>
        <taxon>Nitrososphaerota</taxon>
        <taxon>Nitrososphaeria</taxon>
        <taxon>Nitrososphaerales</taxon>
        <taxon>Nitrososphaeraceae</taxon>
        <taxon>Candidatus Nitrosocosmicus</taxon>
    </lineage>
</organism>
<dbReference type="PANTHER" id="PTHR44591:SF3">
    <property type="entry name" value="RESPONSE REGULATORY DOMAIN-CONTAINING PROTEIN"/>
    <property type="match status" value="1"/>
</dbReference>
<dbReference type="SMART" id="SM00448">
    <property type="entry name" value="REC"/>
    <property type="match status" value="1"/>
</dbReference>
<feature type="domain" description="Response regulatory" evidence="2">
    <location>
        <begin position="2"/>
        <end position="118"/>
    </location>
</feature>
<dbReference type="EC" id="2.7.13.3" evidence="3"/>
<dbReference type="GO" id="GO:0000160">
    <property type="term" value="P:phosphorelay signal transduction system"/>
    <property type="evidence" value="ECO:0007669"/>
    <property type="project" value="InterPro"/>
</dbReference>
<dbReference type="Pfam" id="PF00072">
    <property type="entry name" value="Response_reg"/>
    <property type="match status" value="1"/>
</dbReference>
<evidence type="ECO:0000256" key="1">
    <source>
        <dbReference type="ARBA" id="ARBA00022553"/>
    </source>
</evidence>
<keyword evidence="4" id="KW-1185">Reference proteome</keyword>
<sequence>MKLLAIDDNIDITRLVAEYCKREKIDCKEINDGEKGLFEIQKRHYDLILLDVAMPFYTGFDILRQLKKQGVRHKRIVILTGYNLKIEGIADYMDVGVREILKKPIGFDRFDMVVKSYLTNEKRPIHQEHK</sequence>
<dbReference type="SUPFAM" id="SSF52172">
    <property type="entry name" value="CheY-like"/>
    <property type="match status" value="1"/>
</dbReference>
<proteinExistence type="predicted"/>
<dbReference type="InterPro" id="IPR011006">
    <property type="entry name" value="CheY-like_superfamily"/>
</dbReference>
<dbReference type="InterPro" id="IPR050595">
    <property type="entry name" value="Bact_response_regulator"/>
</dbReference>
<dbReference type="PANTHER" id="PTHR44591">
    <property type="entry name" value="STRESS RESPONSE REGULATOR PROTEIN 1"/>
    <property type="match status" value="1"/>
</dbReference>
<evidence type="ECO:0000313" key="4">
    <source>
        <dbReference type="Proteomes" id="UP000058925"/>
    </source>
</evidence>
<evidence type="ECO:0000313" key="3">
    <source>
        <dbReference type="EMBL" id="ALI37157.1"/>
    </source>
</evidence>
<dbReference type="Proteomes" id="UP000058925">
    <property type="component" value="Chromosome"/>
</dbReference>